<protein>
    <submittedName>
        <fullName evidence="4">Protein of uncharacterized function (DUF1471)</fullName>
    </submittedName>
</protein>
<name>A0A2X5NEM9_9GAMM</name>
<proteinExistence type="predicted"/>
<dbReference type="Proteomes" id="UP000248758">
    <property type="component" value="Chromosome 1"/>
</dbReference>
<evidence type="ECO:0000256" key="2">
    <source>
        <dbReference type="SAM" id="SignalP"/>
    </source>
</evidence>
<evidence type="ECO:0000313" key="4">
    <source>
        <dbReference type="EMBL" id="SQK71661.1"/>
    </source>
</evidence>
<gene>
    <name evidence="4" type="ORF">NCTC11468_00065</name>
</gene>
<sequence>MNILKFSLTAFVAGAMSFSAWAAEEVTKAEVDSQHLEKIGTITTTSKATSPLDAKAELSRQADEKGGRYFRVISGREHGRISATAEVYK</sequence>
<evidence type="ECO:0000259" key="3">
    <source>
        <dbReference type="Pfam" id="PF07338"/>
    </source>
</evidence>
<accession>A0A2X5NEM9</accession>
<feature type="chain" id="PRO_5016159156" evidence="2">
    <location>
        <begin position="23"/>
        <end position="89"/>
    </location>
</feature>
<keyword evidence="1 2" id="KW-0732">Signal</keyword>
<dbReference type="Gene3D" id="3.30.1660.10">
    <property type="entry name" value="Flavin-binding protein dodecin"/>
    <property type="match status" value="1"/>
</dbReference>
<reference evidence="4 5" key="1">
    <citation type="submission" date="2018-06" db="EMBL/GenBank/DDBJ databases">
        <authorList>
            <consortium name="Pathogen Informatics"/>
            <person name="Doyle S."/>
        </authorList>
    </citation>
    <scope>NUCLEOTIDE SEQUENCE [LARGE SCALE GENOMIC DNA]</scope>
    <source>
        <strain evidence="4 5">NCTC11468</strain>
    </source>
</reference>
<dbReference type="InterPro" id="IPR025543">
    <property type="entry name" value="Dodecin-like"/>
</dbReference>
<dbReference type="PANTHER" id="PTHR34156:SF9">
    <property type="entry name" value="SECRETED PROTEIN"/>
    <property type="match status" value="1"/>
</dbReference>
<organism evidence="4 5">
    <name type="scientific">Tatumella ptyseos</name>
    <dbReference type="NCBI Taxonomy" id="82987"/>
    <lineage>
        <taxon>Bacteria</taxon>
        <taxon>Pseudomonadati</taxon>
        <taxon>Pseudomonadota</taxon>
        <taxon>Gammaproteobacteria</taxon>
        <taxon>Enterobacterales</taxon>
        <taxon>Erwiniaceae</taxon>
        <taxon>Tatumella</taxon>
    </lineage>
</organism>
<dbReference type="KEGG" id="tpty:NCTC11468_00065"/>
<dbReference type="PANTHER" id="PTHR34156">
    <property type="entry name" value="OUTER MEMBRANE PROTEIN-RELATED-RELATED"/>
    <property type="match status" value="1"/>
</dbReference>
<dbReference type="EMBL" id="LS483499">
    <property type="protein sequence ID" value="SQK71661.1"/>
    <property type="molecule type" value="Genomic_DNA"/>
</dbReference>
<dbReference type="RefSeq" id="WP_025901505.1">
    <property type="nucleotide sequence ID" value="NZ_CALFSL010000002.1"/>
</dbReference>
<evidence type="ECO:0000256" key="1">
    <source>
        <dbReference type="ARBA" id="ARBA00022729"/>
    </source>
</evidence>
<dbReference type="AlphaFoldDB" id="A0A2X5NEM9"/>
<dbReference type="SUPFAM" id="SSF159871">
    <property type="entry name" value="YdgH-like"/>
    <property type="match status" value="1"/>
</dbReference>
<feature type="signal peptide" evidence="2">
    <location>
        <begin position="1"/>
        <end position="22"/>
    </location>
</feature>
<dbReference type="InterPro" id="IPR036275">
    <property type="entry name" value="YdgH-like_sf"/>
</dbReference>
<dbReference type="InterPro" id="IPR051096">
    <property type="entry name" value="BhsA/McbA_stress_biofilm_assoc"/>
</dbReference>
<feature type="domain" description="YdgH/BhsA/McbA-like" evidence="3">
    <location>
        <begin position="36"/>
        <end position="89"/>
    </location>
</feature>
<dbReference type="InterPro" id="IPR010854">
    <property type="entry name" value="YdgH/BhsA/McbA-like_dom"/>
</dbReference>
<dbReference type="Pfam" id="PF07338">
    <property type="entry name" value="YdgH_BhsA-like"/>
    <property type="match status" value="1"/>
</dbReference>
<evidence type="ECO:0000313" key="5">
    <source>
        <dbReference type="Proteomes" id="UP000248758"/>
    </source>
</evidence>